<accession>A0A4Q8A9G2</accession>
<proteinExistence type="predicted"/>
<dbReference type="Proteomes" id="UP000292685">
    <property type="component" value="Unassembled WGS sequence"/>
</dbReference>
<dbReference type="AlphaFoldDB" id="A0A4Q8A9G2"/>
<keyword evidence="2" id="KW-1185">Reference proteome</keyword>
<dbReference type="RefSeq" id="WP_242607461.1">
    <property type="nucleotide sequence ID" value="NZ_PGGT01000021.1"/>
</dbReference>
<name>A0A4Q8A9G2_9MICC</name>
<sequence>MGKHMGNVEHETSLEHAMEMADGNLKEAKRLLDKARAYYEAGDIDEERLKSIERLYELASEDAQRTHHEV</sequence>
<gene>
    <name evidence="1" type="ORF">EV380_0264</name>
</gene>
<organism evidence="1 2">
    <name type="scientific">Zhihengliuella halotolerans</name>
    <dbReference type="NCBI Taxonomy" id="370736"/>
    <lineage>
        <taxon>Bacteria</taxon>
        <taxon>Bacillati</taxon>
        <taxon>Actinomycetota</taxon>
        <taxon>Actinomycetes</taxon>
        <taxon>Micrococcales</taxon>
        <taxon>Micrococcaceae</taxon>
        <taxon>Zhihengliuella</taxon>
    </lineage>
</organism>
<evidence type="ECO:0000313" key="1">
    <source>
        <dbReference type="EMBL" id="RZU60717.1"/>
    </source>
</evidence>
<comment type="caution">
    <text evidence="1">The sequence shown here is derived from an EMBL/GenBank/DDBJ whole genome shotgun (WGS) entry which is preliminary data.</text>
</comment>
<evidence type="ECO:0000313" key="2">
    <source>
        <dbReference type="Proteomes" id="UP000292685"/>
    </source>
</evidence>
<reference evidence="1 2" key="1">
    <citation type="submission" date="2019-02" db="EMBL/GenBank/DDBJ databases">
        <title>Sequencing the genomes of 1000 actinobacteria strains.</title>
        <authorList>
            <person name="Klenk H.-P."/>
        </authorList>
    </citation>
    <scope>NUCLEOTIDE SEQUENCE [LARGE SCALE GENOMIC DNA]</scope>
    <source>
        <strain evidence="1 2">DSM 17364</strain>
    </source>
</reference>
<protein>
    <submittedName>
        <fullName evidence="1">Uncharacterized protein</fullName>
    </submittedName>
</protein>
<dbReference type="EMBL" id="SHLA01000001">
    <property type="protein sequence ID" value="RZU60717.1"/>
    <property type="molecule type" value="Genomic_DNA"/>
</dbReference>